<evidence type="ECO:0000259" key="8">
    <source>
        <dbReference type="Pfam" id="PF05231"/>
    </source>
</evidence>
<evidence type="ECO:0000256" key="5">
    <source>
        <dbReference type="ARBA" id="ARBA00023136"/>
    </source>
</evidence>
<feature type="region of interest" description="Disordered" evidence="6">
    <location>
        <begin position="315"/>
        <end position="357"/>
    </location>
</feature>
<feature type="domain" description="MASE1" evidence="8">
    <location>
        <begin position="17"/>
        <end position="287"/>
    </location>
</feature>
<proteinExistence type="predicted"/>
<dbReference type="EMBL" id="JACBZA010000001">
    <property type="protein sequence ID" value="NYH81155.1"/>
    <property type="molecule type" value="Genomic_DNA"/>
</dbReference>
<evidence type="ECO:0000313" key="10">
    <source>
        <dbReference type="Proteomes" id="UP000533017"/>
    </source>
</evidence>
<keyword evidence="5 7" id="KW-0472">Membrane</keyword>
<accession>A0ABX2RUT4</accession>
<evidence type="ECO:0000256" key="3">
    <source>
        <dbReference type="ARBA" id="ARBA00022692"/>
    </source>
</evidence>
<keyword evidence="4 7" id="KW-1133">Transmembrane helix</keyword>
<comment type="caution">
    <text evidence="9">The sequence shown here is derived from an EMBL/GenBank/DDBJ whole genome shotgun (WGS) entry which is preliminary data.</text>
</comment>
<dbReference type="RefSeq" id="WP_092880043.1">
    <property type="nucleotide sequence ID" value="NZ_FOOI01000001.1"/>
</dbReference>
<gene>
    <name evidence="9" type="ORF">FHR37_000006</name>
</gene>
<evidence type="ECO:0000256" key="6">
    <source>
        <dbReference type="SAM" id="MobiDB-lite"/>
    </source>
</evidence>
<dbReference type="InterPro" id="IPR007895">
    <property type="entry name" value="MASE1"/>
</dbReference>
<reference evidence="9 10" key="1">
    <citation type="submission" date="2020-07" db="EMBL/GenBank/DDBJ databases">
        <title>Sequencing the genomes of 1000 actinobacteria strains.</title>
        <authorList>
            <person name="Klenk H.-P."/>
        </authorList>
    </citation>
    <scope>NUCLEOTIDE SEQUENCE [LARGE SCALE GENOMIC DNA]</scope>
    <source>
        <strain evidence="9 10">DSM 45117</strain>
    </source>
</reference>
<protein>
    <submittedName>
        <fullName evidence="9">Integral membrane sensor domain MASE1</fullName>
    </submittedName>
</protein>
<keyword evidence="10" id="KW-1185">Reference proteome</keyword>
<feature type="transmembrane region" description="Helical" evidence="7">
    <location>
        <begin position="264"/>
        <end position="285"/>
    </location>
</feature>
<feature type="transmembrane region" description="Helical" evidence="7">
    <location>
        <begin position="113"/>
        <end position="142"/>
    </location>
</feature>
<sequence>MERSPGLRRAGIVGLQILVVAAAFYGTAQLGLMVGLVDGQISPFWPPTGIALVGLLLFGPRVWPGVLLGALIQEGTHDPAAAALPTAAGTTLACLTAYWALRKVGFRTELDRLRDALALVFLAAFGGMLISSTIGTVVRIAVGLSEPSYFLPTWLTWWTGDAMGILIVAPLLLTLARIPWRQRIRTGTLLEILVLLAATFVVVLTGARMFGILFLAFPLLVWAAWRFQLPGAAPVALLASADAIYAAVHAIGPFAGRSLFDTMVILQMFDGAVALTGLLLSVAIIERDRARQEIERTCERLGEVLDHFDRSADSLRAAPQTSEQRAVLRESHRPKKVEGPPYSSPGGPSPPVNGWLR</sequence>
<organism evidence="9 10">
    <name type="scientific">Actinopolymorpha cephalotaxi</name>
    <dbReference type="NCBI Taxonomy" id="504797"/>
    <lineage>
        <taxon>Bacteria</taxon>
        <taxon>Bacillati</taxon>
        <taxon>Actinomycetota</taxon>
        <taxon>Actinomycetes</taxon>
        <taxon>Propionibacteriales</taxon>
        <taxon>Actinopolymorphaceae</taxon>
        <taxon>Actinopolymorpha</taxon>
    </lineage>
</organism>
<dbReference type="Pfam" id="PF05231">
    <property type="entry name" value="MASE1"/>
    <property type="match status" value="1"/>
</dbReference>
<keyword evidence="3 7" id="KW-0812">Transmembrane</keyword>
<feature type="transmembrane region" description="Helical" evidence="7">
    <location>
        <begin position="192"/>
        <end position="225"/>
    </location>
</feature>
<evidence type="ECO:0000256" key="4">
    <source>
        <dbReference type="ARBA" id="ARBA00022989"/>
    </source>
</evidence>
<evidence type="ECO:0000256" key="1">
    <source>
        <dbReference type="ARBA" id="ARBA00004651"/>
    </source>
</evidence>
<keyword evidence="2" id="KW-1003">Cell membrane</keyword>
<feature type="transmembrane region" description="Helical" evidence="7">
    <location>
        <begin position="83"/>
        <end position="101"/>
    </location>
</feature>
<feature type="transmembrane region" description="Helical" evidence="7">
    <location>
        <begin position="12"/>
        <end position="37"/>
    </location>
</feature>
<evidence type="ECO:0000313" key="9">
    <source>
        <dbReference type="EMBL" id="NYH81155.1"/>
    </source>
</evidence>
<evidence type="ECO:0000256" key="7">
    <source>
        <dbReference type="SAM" id="Phobius"/>
    </source>
</evidence>
<feature type="transmembrane region" description="Helical" evidence="7">
    <location>
        <begin position="162"/>
        <end position="180"/>
    </location>
</feature>
<name>A0ABX2RUT4_9ACTN</name>
<comment type="subcellular location">
    <subcellularLocation>
        <location evidence="1">Cell membrane</location>
        <topology evidence="1">Multi-pass membrane protein</topology>
    </subcellularLocation>
</comment>
<evidence type="ECO:0000256" key="2">
    <source>
        <dbReference type="ARBA" id="ARBA00022475"/>
    </source>
</evidence>
<dbReference type="Proteomes" id="UP000533017">
    <property type="component" value="Unassembled WGS sequence"/>
</dbReference>
<feature type="transmembrane region" description="Helical" evidence="7">
    <location>
        <begin position="44"/>
        <end position="63"/>
    </location>
</feature>